<evidence type="ECO:0000313" key="10">
    <source>
        <dbReference type="Proteomes" id="UP000030437"/>
    </source>
</evidence>
<feature type="transmembrane region" description="Helical" evidence="7">
    <location>
        <begin position="20"/>
        <end position="40"/>
    </location>
</feature>
<comment type="subcellular location">
    <subcellularLocation>
        <location evidence="1 7">Cell membrane</location>
        <topology evidence="1 7">Multi-pass membrane protein</topology>
    </subcellularLocation>
</comment>
<dbReference type="PANTHER" id="PTHR30465">
    <property type="entry name" value="INNER MEMBRANE ABC TRANSPORTER"/>
    <property type="match status" value="1"/>
</dbReference>
<reference evidence="9 10" key="1">
    <citation type="submission" date="2014-02" db="EMBL/GenBank/DDBJ databases">
        <title>Draft genome sequence of Lysinibacillus odysseyi NBRC 100172.</title>
        <authorList>
            <person name="Zhang F."/>
            <person name="Wang G."/>
            <person name="Zhang L."/>
        </authorList>
    </citation>
    <scope>NUCLEOTIDE SEQUENCE [LARGE SCALE GENOMIC DNA]</scope>
    <source>
        <strain evidence="9 10">NBRC 100172</strain>
    </source>
</reference>
<dbReference type="EMBL" id="JPVP01000059">
    <property type="protein sequence ID" value="KGR82651.1"/>
    <property type="molecule type" value="Genomic_DNA"/>
</dbReference>
<evidence type="ECO:0000256" key="6">
    <source>
        <dbReference type="ARBA" id="ARBA00023136"/>
    </source>
</evidence>
<feature type="domain" description="ABC transmembrane type-1" evidence="8">
    <location>
        <begin position="250"/>
        <end position="452"/>
    </location>
</feature>
<dbReference type="CDD" id="cd06261">
    <property type="entry name" value="TM_PBP2"/>
    <property type="match status" value="1"/>
</dbReference>
<feature type="transmembrane region" description="Helical" evidence="7">
    <location>
        <begin position="383"/>
        <end position="402"/>
    </location>
</feature>
<feature type="transmembrane region" description="Helical" evidence="7">
    <location>
        <begin position="326"/>
        <end position="345"/>
    </location>
</feature>
<accession>A0A0A3ICZ5</accession>
<dbReference type="InterPro" id="IPR035906">
    <property type="entry name" value="MetI-like_sf"/>
</dbReference>
<dbReference type="InterPro" id="IPR045621">
    <property type="entry name" value="BPD_transp_1_N"/>
</dbReference>
<evidence type="ECO:0000256" key="4">
    <source>
        <dbReference type="ARBA" id="ARBA00022692"/>
    </source>
</evidence>
<dbReference type="InterPro" id="IPR000515">
    <property type="entry name" value="MetI-like"/>
</dbReference>
<dbReference type="AlphaFoldDB" id="A0A0A3ICZ5"/>
<dbReference type="SUPFAM" id="SSF161098">
    <property type="entry name" value="MetI-like"/>
    <property type="match status" value="1"/>
</dbReference>
<feature type="transmembrane region" description="Helical" evidence="7">
    <location>
        <begin position="133"/>
        <end position="152"/>
    </location>
</feature>
<dbReference type="PANTHER" id="PTHR30465:SF0">
    <property type="entry name" value="OLIGOPEPTIDE TRANSPORT SYSTEM PERMEASE PROTEIN APPB"/>
    <property type="match status" value="1"/>
</dbReference>
<organism evidence="9 10">
    <name type="scientific">Lysinibacillus odysseyi 34hs-1 = NBRC 100172</name>
    <dbReference type="NCBI Taxonomy" id="1220589"/>
    <lineage>
        <taxon>Bacteria</taxon>
        <taxon>Bacillati</taxon>
        <taxon>Bacillota</taxon>
        <taxon>Bacilli</taxon>
        <taxon>Bacillales</taxon>
        <taxon>Bacillaceae</taxon>
        <taxon>Lysinibacillus</taxon>
    </lineage>
</organism>
<evidence type="ECO:0000256" key="3">
    <source>
        <dbReference type="ARBA" id="ARBA00022475"/>
    </source>
</evidence>
<evidence type="ECO:0000256" key="1">
    <source>
        <dbReference type="ARBA" id="ARBA00004651"/>
    </source>
</evidence>
<evidence type="ECO:0000313" key="9">
    <source>
        <dbReference type="EMBL" id="KGR82651.1"/>
    </source>
</evidence>
<evidence type="ECO:0000259" key="8">
    <source>
        <dbReference type="PROSITE" id="PS50928"/>
    </source>
</evidence>
<dbReference type="STRING" id="1220589.CD32_17470"/>
<dbReference type="Pfam" id="PF00528">
    <property type="entry name" value="BPD_transp_1"/>
    <property type="match status" value="1"/>
</dbReference>
<name>A0A0A3ICZ5_9BACI</name>
<dbReference type="RefSeq" id="WP_036157017.1">
    <property type="nucleotide sequence ID" value="NZ_AVCX01000002.1"/>
</dbReference>
<feature type="transmembrane region" description="Helical" evidence="7">
    <location>
        <begin position="429"/>
        <end position="455"/>
    </location>
</feature>
<keyword evidence="3" id="KW-1003">Cell membrane</keyword>
<feature type="transmembrane region" description="Helical" evidence="7">
    <location>
        <begin position="289"/>
        <end position="314"/>
    </location>
</feature>
<keyword evidence="2 7" id="KW-0813">Transport</keyword>
<proteinExistence type="inferred from homology"/>
<keyword evidence="5 7" id="KW-1133">Transmembrane helix</keyword>
<evidence type="ECO:0000256" key="7">
    <source>
        <dbReference type="RuleBase" id="RU363032"/>
    </source>
</evidence>
<dbReference type="Gene3D" id="1.10.3720.10">
    <property type="entry name" value="MetI-like"/>
    <property type="match status" value="1"/>
</dbReference>
<dbReference type="GO" id="GO:0005886">
    <property type="term" value="C:plasma membrane"/>
    <property type="evidence" value="ECO:0007669"/>
    <property type="project" value="UniProtKB-SubCell"/>
</dbReference>
<feature type="transmembrane region" description="Helical" evidence="7">
    <location>
        <begin position="164"/>
        <end position="184"/>
    </location>
</feature>
<keyword evidence="10" id="KW-1185">Reference proteome</keyword>
<keyword evidence="4 7" id="KW-0812">Transmembrane</keyword>
<keyword evidence="6 7" id="KW-0472">Membrane</keyword>
<dbReference type="PROSITE" id="PS50928">
    <property type="entry name" value="ABC_TM1"/>
    <property type="match status" value="1"/>
</dbReference>
<gene>
    <name evidence="9" type="ORF">CD32_17470</name>
</gene>
<comment type="caution">
    <text evidence="9">The sequence shown here is derived from an EMBL/GenBank/DDBJ whole genome shotgun (WGS) entry which is preliminary data.</text>
</comment>
<feature type="transmembrane region" description="Helical" evidence="7">
    <location>
        <begin position="256"/>
        <end position="277"/>
    </location>
</feature>
<protein>
    <submittedName>
        <fullName evidence="9">Peptide ABC transporter permease</fullName>
    </submittedName>
</protein>
<dbReference type="eggNOG" id="COG0601">
    <property type="taxonomic scope" value="Bacteria"/>
</dbReference>
<evidence type="ECO:0000256" key="2">
    <source>
        <dbReference type="ARBA" id="ARBA00022448"/>
    </source>
</evidence>
<dbReference type="Pfam" id="PF19300">
    <property type="entry name" value="BPD_transp_1_N"/>
    <property type="match status" value="1"/>
</dbReference>
<evidence type="ECO:0000256" key="5">
    <source>
        <dbReference type="ARBA" id="ARBA00022989"/>
    </source>
</evidence>
<dbReference type="OrthoDB" id="24153at2"/>
<dbReference type="Proteomes" id="UP000030437">
    <property type="component" value="Unassembled WGS sequence"/>
</dbReference>
<comment type="similarity">
    <text evidence="7">Belongs to the binding-protein-dependent transport system permease family.</text>
</comment>
<dbReference type="GO" id="GO:0055085">
    <property type="term" value="P:transmembrane transport"/>
    <property type="evidence" value="ECO:0007669"/>
    <property type="project" value="InterPro"/>
</dbReference>
<sequence>MKAAFFSRHFEKATTKKGNFLALVLLGFLVHLFTLLFYFLKRNDPAYKRKYEQKVNDLRSSNDFAEWIQDFRKQEQAKAQFFNQSLKEKELEAIASELASEKLHKEASLQLAAEGINKPSYKEFFAGLLKNPIFVALTFIPGIFMYVLLAIYSNPFSYFIVTRIVQSIFVIIGVATLVFTILYLSPFDPARNILGVGATQEQVDNFNRLYGLDQSYIQQLWNSLSGLFTFDLGTSFAGKEDVAQSILNKFPVTLEIALVSLVMAIIIAIPIGIISAVRPNSFIDYTFMIIALIGLSIPSFWQGLIMILTFSIDLKWFPATYNPNNWLSLVMPIIVLGTSLTASIARMTRSSMLEVIHEDYIITAKAKGLSGRKVISKHAIRNAMIPIITVIGLLFGGMLGGASVTEKVFNISGIGSYIVDKQFIPDIPAILGGVVYIAVTISLVNMIIDILYNFFDPRIRAKMKKS</sequence>